<dbReference type="SUPFAM" id="SSF56436">
    <property type="entry name" value="C-type lectin-like"/>
    <property type="match status" value="1"/>
</dbReference>
<feature type="domain" description="C-type lectin" evidence="2">
    <location>
        <begin position="143"/>
        <end position="271"/>
    </location>
</feature>
<sequence length="326" mass="34695">MGFPVFLSKFRCCIALFILVFSYALGQNQPPTVTAIGYQAYCTTNPQTIAESISITDPDDTTTEAVYIQVSVGYVNGADFLNLTGTHPSISTSWDVIQGELTLQGPATYAEFESAILDVEFSTSSSGDRQFSITVGTANFLPSTQHYYEYVSDPGISWSDAETAASARTYFGWQGYLVTLTSQEEADYAGSQAGGFGWIGANDTAVEGEWRWVTGPEAGTLFWNGGVGGTEITYANWNGSEPNNCCGGEDYAHIADPSVIRGGAAVGAWNDLPNGGGGGAYSSQGYVVEYGGTPGDPPLNISATTSLIDKCTLITNRRVTYRVSKN</sequence>
<keyword evidence="4" id="KW-1185">Reference proteome</keyword>
<dbReference type="InterPro" id="IPR001304">
    <property type="entry name" value="C-type_lectin-like"/>
</dbReference>
<dbReference type="RefSeq" id="WP_168552919.1">
    <property type="nucleotide sequence ID" value="NZ_JAAWWL010000002.1"/>
</dbReference>
<organism evidence="3 4">
    <name type="scientific">Croceivirga thetidis</name>
    <dbReference type="NCBI Taxonomy" id="2721623"/>
    <lineage>
        <taxon>Bacteria</taxon>
        <taxon>Pseudomonadati</taxon>
        <taxon>Bacteroidota</taxon>
        <taxon>Flavobacteriia</taxon>
        <taxon>Flavobacteriales</taxon>
        <taxon>Flavobacteriaceae</taxon>
        <taxon>Croceivirga</taxon>
    </lineage>
</organism>
<dbReference type="PANTHER" id="PTHR22803">
    <property type="entry name" value="MANNOSE, PHOSPHOLIPASE, LECTIN RECEPTOR RELATED"/>
    <property type="match status" value="1"/>
</dbReference>
<keyword evidence="1" id="KW-0732">Signal</keyword>
<dbReference type="InterPro" id="IPR016186">
    <property type="entry name" value="C-type_lectin-like/link_sf"/>
</dbReference>
<gene>
    <name evidence="3" type="ORF">HCU67_12360</name>
</gene>
<dbReference type="PROSITE" id="PS50041">
    <property type="entry name" value="C_TYPE_LECTIN_2"/>
    <property type="match status" value="1"/>
</dbReference>
<evidence type="ECO:0000259" key="2">
    <source>
        <dbReference type="PROSITE" id="PS50041"/>
    </source>
</evidence>
<protein>
    <recommendedName>
        <fullName evidence="2">C-type lectin domain-containing protein</fullName>
    </recommendedName>
</protein>
<feature type="signal peptide" evidence="1">
    <location>
        <begin position="1"/>
        <end position="26"/>
    </location>
</feature>
<proteinExistence type="predicted"/>
<dbReference type="CDD" id="cd03603">
    <property type="entry name" value="CLECT_VCBS"/>
    <property type="match status" value="1"/>
</dbReference>
<comment type="caution">
    <text evidence="3">The sequence shown here is derived from an EMBL/GenBank/DDBJ whole genome shotgun (WGS) entry which is preliminary data.</text>
</comment>
<name>A0ABX1GUL3_9FLAO</name>
<evidence type="ECO:0000313" key="3">
    <source>
        <dbReference type="EMBL" id="NKI32741.1"/>
    </source>
</evidence>
<dbReference type="InterPro" id="IPR016187">
    <property type="entry name" value="CTDL_fold"/>
</dbReference>
<dbReference type="Gene3D" id="3.10.100.10">
    <property type="entry name" value="Mannose-Binding Protein A, subunit A"/>
    <property type="match status" value="1"/>
</dbReference>
<dbReference type="InterPro" id="IPR034007">
    <property type="entry name" value="CTLD_bac"/>
</dbReference>
<feature type="chain" id="PRO_5046089639" description="C-type lectin domain-containing protein" evidence="1">
    <location>
        <begin position="27"/>
        <end position="326"/>
    </location>
</feature>
<dbReference type="InterPro" id="IPR050111">
    <property type="entry name" value="C-type_lectin/snaclec_domain"/>
</dbReference>
<evidence type="ECO:0000313" key="4">
    <source>
        <dbReference type="Proteomes" id="UP000718451"/>
    </source>
</evidence>
<dbReference type="EMBL" id="JAAWWL010000002">
    <property type="protein sequence ID" value="NKI32741.1"/>
    <property type="molecule type" value="Genomic_DNA"/>
</dbReference>
<dbReference type="Proteomes" id="UP000718451">
    <property type="component" value="Unassembled WGS sequence"/>
</dbReference>
<evidence type="ECO:0000256" key="1">
    <source>
        <dbReference type="SAM" id="SignalP"/>
    </source>
</evidence>
<accession>A0ABX1GUL3</accession>
<reference evidence="3 4" key="1">
    <citation type="submission" date="2020-04" db="EMBL/GenBank/DDBJ databases">
        <authorList>
            <person name="Yoon J."/>
        </authorList>
    </citation>
    <scope>NUCLEOTIDE SEQUENCE [LARGE SCALE GENOMIC DNA]</scope>
    <source>
        <strain evidence="3 4">DJ-13</strain>
    </source>
</reference>